<dbReference type="InterPro" id="IPR000157">
    <property type="entry name" value="TIR_dom"/>
</dbReference>
<dbReference type="InterPro" id="IPR036511">
    <property type="entry name" value="TGT-like_sf"/>
</dbReference>
<dbReference type="InterPro" id="IPR036490">
    <property type="entry name" value="ThsB_TIR-like_sf"/>
</dbReference>
<dbReference type="Gene3D" id="3.20.20.105">
    <property type="entry name" value="Queuine tRNA-ribosyltransferase-like"/>
    <property type="match status" value="1"/>
</dbReference>
<comment type="caution">
    <text evidence="2">The sequence shown here is derived from an EMBL/GenBank/DDBJ whole genome shotgun (WGS) entry which is preliminary data.</text>
</comment>
<dbReference type="AlphaFoldDB" id="A0A1S7U828"/>
<dbReference type="EMBL" id="FCNP01000048">
    <property type="protein sequence ID" value="CVI62771.1"/>
    <property type="molecule type" value="Genomic_DNA"/>
</dbReference>
<gene>
    <name evidence="2" type="ORF">AGR7A_pAt10095</name>
</gene>
<protein>
    <recommendedName>
        <fullName evidence="1">TIR domain-containing protein</fullName>
    </recommendedName>
</protein>
<reference evidence="2" key="1">
    <citation type="submission" date="2016-01" db="EMBL/GenBank/DDBJ databases">
        <authorList>
            <person name="Regsiter A."/>
            <person name="william w."/>
        </authorList>
    </citation>
    <scope>NUCLEOTIDE SEQUENCE</scope>
    <source>
        <strain evidence="2">NCPPB 1641</strain>
    </source>
</reference>
<organism evidence="2 3">
    <name type="scientific">Agrobacterium deltaense NCPPB 1641</name>
    <dbReference type="NCBI Taxonomy" id="1183425"/>
    <lineage>
        <taxon>Bacteria</taxon>
        <taxon>Pseudomonadati</taxon>
        <taxon>Pseudomonadota</taxon>
        <taxon>Alphaproteobacteria</taxon>
        <taxon>Hyphomicrobiales</taxon>
        <taxon>Rhizobiaceae</taxon>
        <taxon>Rhizobium/Agrobacterium group</taxon>
        <taxon>Agrobacterium</taxon>
    </lineage>
</organism>
<dbReference type="Pfam" id="PF13676">
    <property type="entry name" value="TIR_2"/>
    <property type="match status" value="1"/>
</dbReference>
<accession>A0A1S7U828</accession>
<name>A0A1S7U828_9HYPH</name>
<dbReference type="SUPFAM" id="SSF52206">
    <property type="entry name" value="Hypothetical protein MTH538"/>
    <property type="match status" value="1"/>
</dbReference>
<feature type="domain" description="TIR" evidence="1">
    <location>
        <begin position="13"/>
        <end position="115"/>
    </location>
</feature>
<proteinExistence type="predicted"/>
<evidence type="ECO:0000259" key="1">
    <source>
        <dbReference type="Pfam" id="PF13676"/>
    </source>
</evidence>
<dbReference type="GO" id="GO:0007165">
    <property type="term" value="P:signal transduction"/>
    <property type="evidence" value="ECO:0007669"/>
    <property type="project" value="InterPro"/>
</dbReference>
<dbReference type="InterPro" id="IPR035897">
    <property type="entry name" value="Toll_tir_struct_dom_sf"/>
</dbReference>
<dbReference type="GO" id="GO:0006400">
    <property type="term" value="P:tRNA modification"/>
    <property type="evidence" value="ECO:0007669"/>
    <property type="project" value="InterPro"/>
</dbReference>
<evidence type="ECO:0000313" key="2">
    <source>
        <dbReference type="EMBL" id="CVI62771.1"/>
    </source>
</evidence>
<dbReference type="Proteomes" id="UP000192140">
    <property type="component" value="Unassembled WGS sequence"/>
</dbReference>
<keyword evidence="3" id="KW-1185">Reference proteome</keyword>
<evidence type="ECO:0000313" key="3">
    <source>
        <dbReference type="Proteomes" id="UP000192140"/>
    </source>
</evidence>
<dbReference type="Gene3D" id="3.40.50.10140">
    <property type="entry name" value="Toll/interleukin-1 receptor homology (TIR) domain"/>
    <property type="match status" value="1"/>
</dbReference>
<sequence>MGQLRFGGGVADIYLIYAREDQAQVKKLFEFLSITWSVWWDQMIQQRFAAEIEDEITRAGCVLVFWSKFSRLKDTVTDEVRLAQKANRPIVCVTLDGSEAAYGFGGYSNSDLSAWDERPDHSDLRILANRINTIVPVRVKPQRPIALQRRLPLPTLFLSTSSFETRLKPSEAVKALNLARYPSLLVSAWDLVDRRKPTALKSALTEYRENGGFVLVDSGNYESSRLTNKRWKPVDLVGALSGASYDRIFCFDDMKPGRNPAKAAASILSAVERDQKATKAEVLPIVHAAKRKNGGHDIDMLIETVFAVARELQPELIGVAERELGAGLFQRCRTMMSIRAKLSELPFYQPIHLLGTGNPWSIAVLTAAGADTFDGLEWCRVVADIENDRLYHFQHYDFFTYQTGVADSDVARSAFVDDKVDFAGKAAFHNIDYYTNFMKDLREAVTDDRLEAFVAERIGKAPIQQLKREVEGLFK</sequence>
<dbReference type="SUPFAM" id="SSF51713">
    <property type="entry name" value="tRNA-guanine transglycosylase"/>
    <property type="match status" value="1"/>
</dbReference>